<dbReference type="InterPro" id="IPR000569">
    <property type="entry name" value="HECT_dom"/>
</dbReference>
<evidence type="ECO:0000256" key="1">
    <source>
        <dbReference type="ARBA" id="ARBA00000885"/>
    </source>
</evidence>
<feature type="domain" description="HECT" evidence="7">
    <location>
        <begin position="760"/>
        <end position="1136"/>
    </location>
</feature>
<keyword evidence="3" id="KW-0808">Transferase</keyword>
<name>A0ABR1Y4H5_9PEZI</name>
<reference evidence="8 9" key="1">
    <citation type="journal article" date="2022" name="G3 (Bethesda)">
        <title>Enemy or ally: a genomic approach to elucidate the lifestyle of Phyllosticta citrichinaensis.</title>
        <authorList>
            <person name="Buijs V.A."/>
            <person name="Groenewald J.Z."/>
            <person name="Haridas S."/>
            <person name="LaButti K.M."/>
            <person name="Lipzen A."/>
            <person name="Martin F.M."/>
            <person name="Barry K."/>
            <person name="Grigoriev I.V."/>
            <person name="Crous P.W."/>
            <person name="Seidl M.F."/>
        </authorList>
    </citation>
    <scope>NUCLEOTIDE SEQUENCE [LARGE SCALE GENOMIC DNA]</scope>
    <source>
        <strain evidence="8 9">CBS 129764</strain>
    </source>
</reference>
<comment type="catalytic activity">
    <reaction evidence="1">
        <text>S-ubiquitinyl-[E2 ubiquitin-conjugating enzyme]-L-cysteine + [acceptor protein]-L-lysine = [E2 ubiquitin-conjugating enzyme]-L-cysteine + N(6)-ubiquitinyl-[acceptor protein]-L-lysine.</text>
        <dbReference type="EC" id="2.3.2.26"/>
    </reaction>
</comment>
<dbReference type="EMBL" id="JBBWUH010000002">
    <property type="protein sequence ID" value="KAK8176081.1"/>
    <property type="molecule type" value="Genomic_DNA"/>
</dbReference>
<evidence type="ECO:0000313" key="9">
    <source>
        <dbReference type="Proteomes" id="UP001456524"/>
    </source>
</evidence>
<dbReference type="Gene3D" id="3.30.2410.10">
    <property type="entry name" value="Hect, E3 ligase catalytic domain"/>
    <property type="match status" value="1"/>
</dbReference>
<dbReference type="SUPFAM" id="SSF56204">
    <property type="entry name" value="Hect, E3 ligase catalytic domain"/>
    <property type="match status" value="1"/>
</dbReference>
<feature type="active site" description="Glycyl thioester intermediate" evidence="5">
    <location>
        <position position="1104"/>
    </location>
</feature>
<feature type="compositionally biased region" description="Basic residues" evidence="6">
    <location>
        <begin position="202"/>
        <end position="212"/>
    </location>
</feature>
<dbReference type="Proteomes" id="UP001456524">
    <property type="component" value="Unassembled WGS sequence"/>
</dbReference>
<organism evidence="8 9">
    <name type="scientific">Phyllosticta citrichinensis</name>
    <dbReference type="NCBI Taxonomy" id="1130410"/>
    <lineage>
        <taxon>Eukaryota</taxon>
        <taxon>Fungi</taxon>
        <taxon>Dikarya</taxon>
        <taxon>Ascomycota</taxon>
        <taxon>Pezizomycotina</taxon>
        <taxon>Dothideomycetes</taxon>
        <taxon>Dothideomycetes incertae sedis</taxon>
        <taxon>Botryosphaeriales</taxon>
        <taxon>Phyllostictaceae</taxon>
        <taxon>Phyllosticta</taxon>
    </lineage>
</organism>
<feature type="region of interest" description="Disordered" evidence="6">
    <location>
        <begin position="1"/>
        <end position="39"/>
    </location>
</feature>
<dbReference type="EC" id="2.3.2.26" evidence="2"/>
<feature type="region of interest" description="Disordered" evidence="6">
    <location>
        <begin position="267"/>
        <end position="294"/>
    </location>
</feature>
<evidence type="ECO:0000256" key="3">
    <source>
        <dbReference type="ARBA" id="ARBA00022679"/>
    </source>
</evidence>
<dbReference type="PANTHER" id="PTHR45700">
    <property type="entry name" value="UBIQUITIN-PROTEIN LIGASE E3C"/>
    <property type="match status" value="1"/>
</dbReference>
<sequence length="1136" mass="127300">MPSWGSKQHSRSASHPFPSLFSSKRRNGPNLNPDCSSPEEDKYLAFSGYGDSPAWKGPGPKVQEDVRTCMTCDSKVKYPAGLRTFRCSACLMINDLVAVRKETSTGKPHNPAPLSVPRTRHIIDRCIVSYLHAKLEMQARSSQESSSSTELNGVNGGPPQPPTGPREYLPPPPTLVPKPTQRPRTSGGPLPKRPPPPPGQLRLHHSPVRRVGPRPPERAPPLTPAEAAEKRRQDVIKSIFRHLQDYLIDSFGTFETLNSAFLIGRQRPQPRTRSESAVPKLPIDSRPISTIPPGADFLTESDPKMLMLGDIGENGAWWAGHAEHDPPKQQLPVRGKSVGDAKELVSHRSPLINWDELRHWYDAVLQAGVSWKQKLDEIPDLDFPESLCQEADDEIREARMLVQRTLLKVSELILKRPHRPLREPEDVRFLLIILENPLLHGNSFGGAKPRRASLRPPPENRPRQGSNPNQLPLHVPPSPGKPPVDASTSTSSRDQGQHAGVIKRIFGLLANMDNDCHRYVTTWFSRFSEDHFRRTVDLVGRFVTYRLTRQQGRKRSNSGNPTAGLIPEFDSHGATSAQLHAALGLSGSGSKPKDDSKDTPYSDDWQLKAAAKVMALLFAANNTYHNRKTEPFVHTAHASTVHSAGLAAKERARAHGQLLPTSDFYNTLLDYHDLVADFEAWESRRAKFSFCQYPFFLSIGAKIRIMEHDARRQMENKAREAFFDSILSNKNLEQYFSLKVRRECLADDSLRRISEVVGAGSEDIKKGLRVQFIGEEGVDAGGLRKEWFLLLVRELFDPMHAMFVYDEESHFCYFNPYSFEKSDQFFLVGAVLGLALYNSTILDVALPPFAFKKLLSSAPTKNGAVPASRNTIHYTLEDLAEFRPSLAKGLRQLLEFDGDVENTFCRDFVAEVEYCGAVRQEPLCPNGANIPVTNANRQEFVDLYVRYLLDTAVARQFDPFRRGFFTICGGNALSLFRSEEIELLVRGSDEPLDVASLRLVASYDGWKDSPYSPSQPNGTAATNGHHPSPSLQKRKPAPVLPPQSCPPITWFWDFFSSQPPVSQRRILSFITGSDRIPAVGATNLVIKIVYAGEDCDRFPVARTCFNALLLYRYRSREKLERMLWRAVVESEGFGLK</sequence>
<proteinExistence type="predicted"/>
<evidence type="ECO:0000256" key="5">
    <source>
        <dbReference type="PROSITE-ProRule" id="PRU00104"/>
    </source>
</evidence>
<evidence type="ECO:0000259" key="7">
    <source>
        <dbReference type="PROSITE" id="PS50237"/>
    </source>
</evidence>
<keyword evidence="9" id="KW-1185">Reference proteome</keyword>
<feature type="region of interest" description="Disordered" evidence="6">
    <location>
        <begin position="1010"/>
        <end position="1039"/>
    </location>
</feature>
<dbReference type="InterPro" id="IPR035983">
    <property type="entry name" value="Hect_E3_ubiquitin_ligase"/>
</dbReference>
<gene>
    <name evidence="8" type="ORF">IWX90DRAFT_498665</name>
</gene>
<dbReference type="Gene3D" id="3.30.2160.10">
    <property type="entry name" value="Hect, E3 ligase catalytic domain"/>
    <property type="match status" value="1"/>
</dbReference>
<feature type="region of interest" description="Disordered" evidence="6">
    <location>
        <begin position="444"/>
        <end position="497"/>
    </location>
</feature>
<keyword evidence="4 5" id="KW-0833">Ubl conjugation pathway</keyword>
<dbReference type="PROSITE" id="PS50237">
    <property type="entry name" value="HECT"/>
    <property type="match status" value="1"/>
</dbReference>
<comment type="caution">
    <text evidence="8">The sequence shown here is derived from an EMBL/GenBank/DDBJ whole genome shotgun (WGS) entry which is preliminary data.</text>
</comment>
<feature type="region of interest" description="Disordered" evidence="6">
    <location>
        <begin position="138"/>
        <end position="230"/>
    </location>
</feature>
<evidence type="ECO:0000313" key="8">
    <source>
        <dbReference type="EMBL" id="KAK8176081.1"/>
    </source>
</evidence>
<dbReference type="PANTHER" id="PTHR45700:SF9">
    <property type="entry name" value="HECT-TYPE E3 UBIQUITIN TRANSFERASE"/>
    <property type="match status" value="1"/>
</dbReference>
<feature type="compositionally biased region" description="Pro residues" evidence="6">
    <location>
        <begin position="158"/>
        <end position="176"/>
    </location>
</feature>
<dbReference type="Gene3D" id="3.90.1750.10">
    <property type="entry name" value="Hect, E3 ligase catalytic domains"/>
    <property type="match status" value="1"/>
</dbReference>
<evidence type="ECO:0000256" key="2">
    <source>
        <dbReference type="ARBA" id="ARBA00012485"/>
    </source>
</evidence>
<evidence type="ECO:0000256" key="4">
    <source>
        <dbReference type="ARBA" id="ARBA00022786"/>
    </source>
</evidence>
<dbReference type="CDD" id="cd00078">
    <property type="entry name" value="HECTc"/>
    <property type="match status" value="1"/>
</dbReference>
<dbReference type="InterPro" id="IPR044611">
    <property type="entry name" value="E3A/B/C-like"/>
</dbReference>
<feature type="compositionally biased region" description="Polar residues" evidence="6">
    <location>
        <begin position="1011"/>
        <end position="1022"/>
    </location>
</feature>
<feature type="compositionally biased region" description="Polar residues" evidence="6">
    <location>
        <begin position="1"/>
        <end position="13"/>
    </location>
</feature>
<accession>A0ABR1Y4H5</accession>
<protein>
    <recommendedName>
        <fullName evidence="2">HECT-type E3 ubiquitin transferase</fullName>
        <ecNumber evidence="2">2.3.2.26</ecNumber>
    </recommendedName>
</protein>
<dbReference type="SMART" id="SM00119">
    <property type="entry name" value="HECTc"/>
    <property type="match status" value="1"/>
</dbReference>
<evidence type="ECO:0000256" key="6">
    <source>
        <dbReference type="SAM" id="MobiDB-lite"/>
    </source>
</evidence>
<dbReference type="Pfam" id="PF00632">
    <property type="entry name" value="HECT"/>
    <property type="match status" value="1"/>
</dbReference>
<feature type="compositionally biased region" description="Low complexity" evidence="6">
    <location>
        <begin position="177"/>
        <end position="190"/>
    </location>
</feature>